<dbReference type="OrthoDB" id="4070623at2"/>
<dbReference type="KEGG" id="maer:DAI18_17795"/>
<evidence type="ECO:0000256" key="1">
    <source>
        <dbReference type="SAM" id="MobiDB-lite"/>
    </source>
</evidence>
<feature type="region of interest" description="Disordered" evidence="1">
    <location>
        <begin position="320"/>
        <end position="349"/>
    </location>
</feature>
<gene>
    <name evidence="2" type="ORF">DAI18_17795</name>
</gene>
<organism evidence="2 3">
    <name type="scientific">Microvirgula aerodenitrificans</name>
    <dbReference type="NCBI Taxonomy" id="57480"/>
    <lineage>
        <taxon>Bacteria</taxon>
        <taxon>Pseudomonadati</taxon>
        <taxon>Pseudomonadota</taxon>
        <taxon>Betaproteobacteria</taxon>
        <taxon>Neisseriales</taxon>
        <taxon>Aquaspirillaceae</taxon>
        <taxon>Microvirgula</taxon>
    </lineage>
</organism>
<dbReference type="RefSeq" id="WP_107890081.1">
    <property type="nucleotide sequence ID" value="NZ_CP028519.1"/>
</dbReference>
<keyword evidence="3" id="KW-1185">Reference proteome</keyword>
<evidence type="ECO:0000313" key="3">
    <source>
        <dbReference type="Proteomes" id="UP000244173"/>
    </source>
</evidence>
<accession>A0A2S0PE79</accession>
<protein>
    <submittedName>
        <fullName evidence="2">Late control protein</fullName>
    </submittedName>
</protein>
<dbReference type="Proteomes" id="UP000244173">
    <property type="component" value="Chromosome"/>
</dbReference>
<proteinExistence type="predicted"/>
<evidence type="ECO:0000313" key="2">
    <source>
        <dbReference type="EMBL" id="AVY95688.1"/>
    </source>
</evidence>
<name>A0A2S0PE79_9NEIS</name>
<dbReference type="AlphaFoldDB" id="A0A2S0PE79"/>
<feature type="compositionally biased region" description="Basic residues" evidence="1">
    <location>
        <begin position="329"/>
        <end position="340"/>
    </location>
</feature>
<dbReference type="Pfam" id="PF05954">
    <property type="entry name" value="Phage_GPD"/>
    <property type="match status" value="1"/>
</dbReference>
<sequence length="349" mass="37740">MRPDFQILADGKDATAQFRDRLINMKVTDKAGVESDEVEVTLDDRDGAITLPRRGVTIDVSLGYRETGLSRIGKYKVDEVESSSPPQQIVIRGRPADMSGGLKTARKHSWENTTLDQVVRTVASRNKLTPVCQVKAAIDRLDQMNESDLHFITRIARQYDATASVKGGKLLVLPRGGQAKSASGKTLPVIVLTRKDIKSWRWSASDRNASGGVKTKTHDPKTGKTLAVLVPDKSNPDGPVRVVRHPVPAKGRAAATAKGALDRGNRSTITLSLTLPGRADLVAERQVRVSGIKSGVDGLYPIESVTHDYSAGGWSTSAELGVSKETLKKSRAKKGKKKKAEKPLKVIAP</sequence>
<dbReference type="SUPFAM" id="SSF69279">
    <property type="entry name" value="Phage tail proteins"/>
    <property type="match status" value="1"/>
</dbReference>
<dbReference type="EMBL" id="CP028519">
    <property type="protein sequence ID" value="AVY95688.1"/>
    <property type="molecule type" value="Genomic_DNA"/>
</dbReference>
<reference evidence="2 3" key="1">
    <citation type="submission" date="2018-04" db="EMBL/GenBank/DDBJ databases">
        <title>Denitrifier Microvirgula.</title>
        <authorList>
            <person name="Anderson E."/>
            <person name="Jang J."/>
            <person name="Ishii S."/>
        </authorList>
    </citation>
    <scope>NUCLEOTIDE SEQUENCE [LARGE SCALE GENOMIC DNA]</scope>
    <source>
        <strain evidence="2 3">BE2.4</strain>
    </source>
</reference>